<dbReference type="PANTHER" id="PTHR45866">
    <property type="entry name" value="DNA GYRASE/TOPOISOMERASE SUBUNIT B"/>
    <property type="match status" value="1"/>
</dbReference>
<dbReference type="InterPro" id="IPR001241">
    <property type="entry name" value="Topo_IIA"/>
</dbReference>
<dbReference type="InterPro" id="IPR013759">
    <property type="entry name" value="Topo_IIA_B_C"/>
</dbReference>
<comment type="caution">
    <text evidence="9">The sequence shown here is derived from an EMBL/GenBank/DDBJ whole genome shotgun (WGS) entry which is preliminary data.</text>
</comment>
<dbReference type="InterPro" id="IPR002288">
    <property type="entry name" value="DNA_gyrase_B_C"/>
</dbReference>
<protein>
    <recommendedName>
        <fullName evidence="3">DNA topoisomerase (ATP-hydrolyzing)</fullName>
        <ecNumber evidence="3">5.6.2.2</ecNumber>
    </recommendedName>
</protein>
<dbReference type="FunFam" id="3.30.565.10:FF:000063">
    <property type="entry name" value="DNA topoisomerase (ATP-hydrolyzing)"/>
    <property type="match status" value="1"/>
</dbReference>
<evidence type="ECO:0000313" key="9">
    <source>
        <dbReference type="EMBL" id="MBB5226075.1"/>
    </source>
</evidence>
<dbReference type="EMBL" id="JACHFQ010000004">
    <property type="protein sequence ID" value="MBB5226075.1"/>
    <property type="molecule type" value="Genomic_DNA"/>
</dbReference>
<dbReference type="PANTHER" id="PTHR45866:SF2">
    <property type="entry name" value="DNA TOPOISOMERASE (ATP-HYDROLYZING)"/>
    <property type="match status" value="1"/>
</dbReference>
<feature type="compositionally biased region" description="Basic and acidic residues" evidence="7">
    <location>
        <begin position="1"/>
        <end position="13"/>
    </location>
</feature>
<accession>A0A7W8G963</accession>
<dbReference type="SUPFAM" id="SSF56719">
    <property type="entry name" value="Type II DNA topoisomerase"/>
    <property type="match status" value="1"/>
</dbReference>
<dbReference type="EC" id="5.6.2.2" evidence="3"/>
<dbReference type="GO" id="GO:0003918">
    <property type="term" value="F:DNA topoisomerase type II (double strand cut, ATP-hydrolyzing) activity"/>
    <property type="evidence" value="ECO:0007669"/>
    <property type="project" value="UniProtKB-EC"/>
</dbReference>
<dbReference type="Pfam" id="PF01751">
    <property type="entry name" value="Toprim"/>
    <property type="match status" value="1"/>
</dbReference>
<evidence type="ECO:0000256" key="2">
    <source>
        <dbReference type="ARBA" id="ARBA00001946"/>
    </source>
</evidence>
<feature type="compositionally biased region" description="Basic and acidic residues" evidence="7">
    <location>
        <begin position="66"/>
        <end position="75"/>
    </location>
</feature>
<comment type="cofactor">
    <cofactor evidence="2">
        <name>Mg(2+)</name>
        <dbReference type="ChEBI" id="CHEBI:18420"/>
    </cofactor>
</comment>
<dbReference type="Pfam" id="PF02518">
    <property type="entry name" value="HATPase_c"/>
    <property type="match status" value="1"/>
</dbReference>
<dbReference type="PRINTS" id="PR00418">
    <property type="entry name" value="TPI2FAMILY"/>
</dbReference>
<keyword evidence="6" id="KW-0175">Coiled coil</keyword>
<dbReference type="PROSITE" id="PS50880">
    <property type="entry name" value="TOPRIM"/>
    <property type="match status" value="1"/>
</dbReference>
<dbReference type="GO" id="GO:0005524">
    <property type="term" value="F:ATP binding"/>
    <property type="evidence" value="ECO:0007669"/>
    <property type="project" value="InterPro"/>
</dbReference>
<evidence type="ECO:0000313" key="10">
    <source>
        <dbReference type="Proteomes" id="UP000518887"/>
    </source>
</evidence>
<evidence type="ECO:0000256" key="4">
    <source>
        <dbReference type="ARBA" id="ARBA00023029"/>
    </source>
</evidence>
<dbReference type="InterPro" id="IPR036890">
    <property type="entry name" value="HATPase_C_sf"/>
</dbReference>
<gene>
    <name evidence="9" type="ORF">HNP76_001443</name>
</gene>
<sequence length="759" mass="84186">MGGIKKEEKDTTAKKAAVKSSSEKKSTAKTTVKAAEPKKAATKTAATKTTAKATEKKTPAAGKKVAAKEESKKEAASSTAKKTAAKKPVAGIDETGTFRAWDNAKTVAKTKKVAAPSNAVEERAADKKATAEAEAKLAAAKKADPNAGIEKKEVTAADYSDDKIRHLDALEHIRLRSGMYIGRLGDGSNQNDGIYILLKEIIDNSIDEFIMGFGSKIDVEIKENRVKVRDYGRGIPLGKVIDCVSEINTGGKYNDDVFQFSVGMNGVGTKAVNALSSYFRVISIRDGKCVEAIFAEGKLQSNKSGAVKPGTKNGTYFEFVPDVKIFGKYSFNMEYVEKRMWNYAYLNSGLTLRLNGQDFASENGLLDLLTKELESETIYPIGSYTGEHLQFAFTHTNAYGENYFSFVNGQYTSDGGTHLAAFKEGFIKGVNDFFQSSYKSEDIREGITAAVLVKVKDPVFESQTKNKLGNTDIRAWIVGEVQSGLDNWLHKNPKAAERLKAKIEANEKLRTELSSVKKQAKENAKKVSIRIPKLKDCRYFVQDGKKGENSMIFITEGDSASGTMTHSRNADYQAIFSLRGKPENMYGKKQSDIYKNDELYQLMMALGIENSVENLKYSKIVIATDADNDGFHIRNLVLTFFLGYFEELVTSGRVFILETPLFRVRNKKENIYCYSEAERDAAQKKLGKGCEVNRFKGLGEINPEEFEQFIAPETMHLTPVEVSQLKIIPQLLSFYMGKNTPERRKFIEEHLLSNAEIDV</sequence>
<keyword evidence="4" id="KW-0799">Topoisomerase</keyword>
<feature type="coiled-coil region" evidence="6">
    <location>
        <begin position="499"/>
        <end position="526"/>
    </location>
</feature>
<feature type="compositionally biased region" description="Low complexity" evidence="7">
    <location>
        <begin position="42"/>
        <end position="52"/>
    </location>
</feature>
<dbReference type="SMART" id="SM00387">
    <property type="entry name" value="HATPase_c"/>
    <property type="match status" value="1"/>
</dbReference>
<dbReference type="InterPro" id="IPR018522">
    <property type="entry name" value="TopoIIA_CS"/>
</dbReference>
<feature type="domain" description="Toprim" evidence="8">
    <location>
        <begin position="550"/>
        <end position="660"/>
    </location>
</feature>
<reference evidence="9 10" key="1">
    <citation type="submission" date="2020-08" db="EMBL/GenBank/DDBJ databases">
        <title>Genomic Encyclopedia of Type Strains, Phase IV (KMG-IV): sequencing the most valuable type-strain genomes for metagenomic binning, comparative biology and taxonomic classification.</title>
        <authorList>
            <person name="Goeker M."/>
        </authorList>
    </citation>
    <scope>NUCLEOTIDE SEQUENCE [LARGE SCALE GENOMIC DNA]</scope>
    <source>
        <strain evidence="9 10">DSM 103462</strain>
    </source>
</reference>
<dbReference type="Proteomes" id="UP000518887">
    <property type="component" value="Unassembled WGS sequence"/>
</dbReference>
<dbReference type="SUPFAM" id="SSF54211">
    <property type="entry name" value="Ribosomal protein S5 domain 2-like"/>
    <property type="match status" value="1"/>
</dbReference>
<keyword evidence="5 9" id="KW-0413">Isomerase</keyword>
<dbReference type="SUPFAM" id="SSF55874">
    <property type="entry name" value="ATPase domain of HSP90 chaperone/DNA topoisomerase II/histidine kinase"/>
    <property type="match status" value="1"/>
</dbReference>
<dbReference type="InterPro" id="IPR014721">
    <property type="entry name" value="Ribsml_uS5_D2-typ_fold_subgr"/>
</dbReference>
<dbReference type="PROSITE" id="PS00177">
    <property type="entry name" value="TOPOISOMERASE_II"/>
    <property type="match status" value="1"/>
</dbReference>
<dbReference type="Pfam" id="PF00204">
    <property type="entry name" value="DNA_gyraseB"/>
    <property type="match status" value="1"/>
</dbReference>
<dbReference type="GO" id="GO:0003677">
    <property type="term" value="F:DNA binding"/>
    <property type="evidence" value="ECO:0007669"/>
    <property type="project" value="InterPro"/>
</dbReference>
<comment type="catalytic activity">
    <reaction evidence="1">
        <text>ATP-dependent breakage, passage and rejoining of double-stranded DNA.</text>
        <dbReference type="EC" id="5.6.2.2"/>
    </reaction>
</comment>
<organism evidence="9 10">
    <name type="scientific">Treponema ruminis</name>
    <dbReference type="NCBI Taxonomy" id="744515"/>
    <lineage>
        <taxon>Bacteria</taxon>
        <taxon>Pseudomonadati</taxon>
        <taxon>Spirochaetota</taxon>
        <taxon>Spirochaetia</taxon>
        <taxon>Spirochaetales</taxon>
        <taxon>Treponemataceae</taxon>
        <taxon>Treponema</taxon>
    </lineage>
</organism>
<dbReference type="RefSeq" id="WP_246462636.1">
    <property type="nucleotide sequence ID" value="NZ_CP031518.1"/>
</dbReference>
<dbReference type="Gene3D" id="3.30.230.10">
    <property type="match status" value="1"/>
</dbReference>
<dbReference type="AlphaFoldDB" id="A0A7W8G963"/>
<dbReference type="InterPro" id="IPR006171">
    <property type="entry name" value="TOPRIM_dom"/>
</dbReference>
<dbReference type="InterPro" id="IPR020568">
    <property type="entry name" value="Ribosomal_Su5_D2-typ_SF"/>
</dbReference>
<evidence type="ECO:0000256" key="7">
    <source>
        <dbReference type="SAM" id="MobiDB-lite"/>
    </source>
</evidence>
<dbReference type="InterPro" id="IPR013760">
    <property type="entry name" value="Topo_IIA-like_dom_sf"/>
</dbReference>
<dbReference type="InterPro" id="IPR013506">
    <property type="entry name" value="Topo_IIA_bsu_dom2"/>
</dbReference>
<dbReference type="Gene3D" id="3.30.565.10">
    <property type="entry name" value="Histidine kinase-like ATPase, C-terminal domain"/>
    <property type="match status" value="1"/>
</dbReference>
<evidence type="ECO:0000256" key="1">
    <source>
        <dbReference type="ARBA" id="ARBA00000185"/>
    </source>
</evidence>
<dbReference type="Gene3D" id="3.40.50.670">
    <property type="match status" value="1"/>
</dbReference>
<feature type="region of interest" description="Disordered" evidence="7">
    <location>
        <begin position="1"/>
        <end position="90"/>
    </location>
</feature>
<name>A0A7W8G963_9SPIR</name>
<evidence type="ECO:0000256" key="5">
    <source>
        <dbReference type="ARBA" id="ARBA00023235"/>
    </source>
</evidence>
<dbReference type="CDD" id="cd00822">
    <property type="entry name" value="TopoII_Trans_DNA_gyrase"/>
    <property type="match status" value="1"/>
</dbReference>
<keyword evidence="10" id="KW-1185">Reference proteome</keyword>
<evidence type="ECO:0000256" key="3">
    <source>
        <dbReference type="ARBA" id="ARBA00012895"/>
    </source>
</evidence>
<evidence type="ECO:0000256" key="6">
    <source>
        <dbReference type="SAM" id="Coils"/>
    </source>
</evidence>
<feature type="compositionally biased region" description="Low complexity" evidence="7">
    <location>
        <begin position="76"/>
        <end position="90"/>
    </location>
</feature>
<evidence type="ECO:0000259" key="8">
    <source>
        <dbReference type="PROSITE" id="PS50880"/>
    </source>
</evidence>
<dbReference type="InterPro" id="IPR003594">
    <property type="entry name" value="HATPase_dom"/>
</dbReference>
<dbReference type="Pfam" id="PF00986">
    <property type="entry name" value="DNA_gyraseB_C"/>
    <property type="match status" value="1"/>
</dbReference>
<dbReference type="SMART" id="SM00433">
    <property type="entry name" value="TOP2c"/>
    <property type="match status" value="1"/>
</dbReference>
<proteinExistence type="predicted"/>
<dbReference type="GO" id="GO:0006265">
    <property type="term" value="P:DNA topological change"/>
    <property type="evidence" value="ECO:0007669"/>
    <property type="project" value="InterPro"/>
</dbReference>